<accession>A0A0K9NIK9</accession>
<protein>
    <recommendedName>
        <fullName evidence="4">SAUR-like auxin-responsive protein family</fullName>
    </recommendedName>
</protein>
<dbReference type="PANTHER" id="PTHR31374">
    <property type="entry name" value="AUXIN-INDUCED PROTEIN-LIKE-RELATED"/>
    <property type="match status" value="1"/>
</dbReference>
<name>A0A0K9NIK9_ZOSMR</name>
<comment type="similarity">
    <text evidence="1">Belongs to the ARG7 family.</text>
</comment>
<dbReference type="InterPro" id="IPR003676">
    <property type="entry name" value="SAUR_fam"/>
</dbReference>
<proteinExistence type="inferred from homology"/>
<evidence type="ECO:0008006" key="4">
    <source>
        <dbReference type="Google" id="ProtNLM"/>
    </source>
</evidence>
<gene>
    <name evidence="2" type="ORF">ZOSMA_9G00180</name>
</gene>
<dbReference type="Proteomes" id="UP000036987">
    <property type="component" value="Unassembled WGS sequence"/>
</dbReference>
<reference evidence="3" key="1">
    <citation type="journal article" date="2016" name="Nature">
        <title>The genome of the seagrass Zostera marina reveals angiosperm adaptation to the sea.</title>
        <authorList>
            <person name="Olsen J.L."/>
            <person name="Rouze P."/>
            <person name="Verhelst B."/>
            <person name="Lin Y.-C."/>
            <person name="Bayer T."/>
            <person name="Collen J."/>
            <person name="Dattolo E."/>
            <person name="De Paoli E."/>
            <person name="Dittami S."/>
            <person name="Maumus F."/>
            <person name="Michel G."/>
            <person name="Kersting A."/>
            <person name="Lauritano C."/>
            <person name="Lohaus R."/>
            <person name="Toepel M."/>
            <person name="Tonon T."/>
            <person name="Vanneste K."/>
            <person name="Amirebrahimi M."/>
            <person name="Brakel J."/>
            <person name="Bostroem C."/>
            <person name="Chovatia M."/>
            <person name="Grimwood J."/>
            <person name="Jenkins J.W."/>
            <person name="Jueterbock A."/>
            <person name="Mraz A."/>
            <person name="Stam W.T."/>
            <person name="Tice H."/>
            <person name="Bornberg-Bauer E."/>
            <person name="Green P.J."/>
            <person name="Pearson G.A."/>
            <person name="Procaccini G."/>
            <person name="Duarte C.M."/>
            <person name="Schmutz J."/>
            <person name="Reusch T.B.H."/>
            <person name="Van de Peer Y."/>
        </authorList>
    </citation>
    <scope>NUCLEOTIDE SEQUENCE [LARGE SCALE GENOMIC DNA]</scope>
    <source>
        <strain evidence="3">cv. Finnish</strain>
    </source>
</reference>
<evidence type="ECO:0000256" key="1">
    <source>
        <dbReference type="ARBA" id="ARBA00006974"/>
    </source>
</evidence>
<dbReference type="Pfam" id="PF02519">
    <property type="entry name" value="Auxin_inducible"/>
    <property type="match status" value="1"/>
</dbReference>
<organism evidence="2 3">
    <name type="scientific">Zostera marina</name>
    <name type="common">Eelgrass</name>
    <dbReference type="NCBI Taxonomy" id="29655"/>
    <lineage>
        <taxon>Eukaryota</taxon>
        <taxon>Viridiplantae</taxon>
        <taxon>Streptophyta</taxon>
        <taxon>Embryophyta</taxon>
        <taxon>Tracheophyta</taxon>
        <taxon>Spermatophyta</taxon>
        <taxon>Magnoliopsida</taxon>
        <taxon>Liliopsida</taxon>
        <taxon>Zosteraceae</taxon>
        <taxon>Zostera</taxon>
    </lineage>
</organism>
<dbReference type="PANTHER" id="PTHR31374:SF216">
    <property type="entry name" value="SAUR-LIKE AUXIN-RESPONSIVE PROTEIN FAMILY"/>
    <property type="match status" value="1"/>
</dbReference>
<evidence type="ECO:0000313" key="3">
    <source>
        <dbReference type="Proteomes" id="UP000036987"/>
    </source>
</evidence>
<dbReference type="AlphaFoldDB" id="A0A0K9NIK9"/>
<dbReference type="EMBL" id="LFYR01002228">
    <property type="protein sequence ID" value="KMZ55917.1"/>
    <property type="molecule type" value="Genomic_DNA"/>
</dbReference>
<dbReference type="STRING" id="29655.A0A0K9NIK9"/>
<keyword evidence="3" id="KW-1185">Reference proteome</keyword>
<dbReference type="GO" id="GO:0009733">
    <property type="term" value="P:response to auxin"/>
    <property type="evidence" value="ECO:0007669"/>
    <property type="project" value="InterPro"/>
</dbReference>
<sequence length="111" mass="12942">MMKKIVSMCGRKSSPRGYNRDLSWWPKEGFVKVCVGKKDSGMPLQEFELETNLLNHRLFKDLLELSVEEYGYDYCGALRIACEVELFLCILNLLRGRDPSVHYKELSDINY</sequence>
<dbReference type="OMA" id="MKIMGRS"/>
<evidence type="ECO:0000313" key="2">
    <source>
        <dbReference type="EMBL" id="KMZ55917.1"/>
    </source>
</evidence>
<comment type="caution">
    <text evidence="2">The sequence shown here is derived from an EMBL/GenBank/DDBJ whole genome shotgun (WGS) entry which is preliminary data.</text>
</comment>
<dbReference type="OrthoDB" id="1864078at2759"/>